<accession>A0AAN7NXM4</accession>
<protein>
    <submittedName>
        <fullName evidence="2">Uncharacterized protein</fullName>
    </submittedName>
</protein>
<reference evidence="2 3" key="1">
    <citation type="journal article" date="2023" name="J. Hered.">
        <title>Chromosome-level genome of the wood stork (Mycteria americana) provides insight into avian chromosome evolution.</title>
        <authorList>
            <person name="Flamio R. Jr."/>
            <person name="Ramstad K.M."/>
        </authorList>
    </citation>
    <scope>NUCLEOTIDE SEQUENCE [LARGE SCALE GENOMIC DNA]</scope>
    <source>
        <strain evidence="2">JAX WOST 10</strain>
    </source>
</reference>
<proteinExistence type="predicted"/>
<feature type="compositionally biased region" description="Basic and acidic residues" evidence="1">
    <location>
        <begin position="26"/>
        <end position="38"/>
    </location>
</feature>
<dbReference type="AlphaFoldDB" id="A0AAN7NXM4"/>
<keyword evidence="3" id="KW-1185">Reference proteome</keyword>
<evidence type="ECO:0000313" key="3">
    <source>
        <dbReference type="Proteomes" id="UP001333110"/>
    </source>
</evidence>
<name>A0AAN7NXM4_MYCAM</name>
<evidence type="ECO:0000256" key="1">
    <source>
        <dbReference type="SAM" id="MobiDB-lite"/>
    </source>
</evidence>
<gene>
    <name evidence="2" type="ORF">QYF61_009790</name>
</gene>
<sequence length="373" mass="40844">MQEAERLPGDVTRQGPQLTPTYTKAKKLEQARDTRDNHTPLLCDNKCSGLGRMLGERQSRGAAGGPSLLSPFGSVPPGQVLRVGWMRRAARAPHLTQGQPAPGVQHDSSTSALRLSECGDAVCQVEGFQQVRRLSDTPKRLRYIRNQITDVIPDLGIDPLRQNVQNRRWASLTCAGRDHLRKWESSSDLQGNEGLNNPNSLSCSSSDFALDPSPAKITARQCSGNMCKPSSQPATRCTDPSTSCSGTLELPALELRQPEPFPKGQALQPHRCCQTPATWTTSVRVREWLWYGNESLHAAADCGEWQSARFGALALAMFPPPPILIRGLQYWNRCILGSILGPTLFNIFINDLYDGAEGTLSKFADNTRVSGLA</sequence>
<feature type="region of interest" description="Disordered" evidence="1">
    <location>
        <begin position="1"/>
        <end position="39"/>
    </location>
</feature>
<evidence type="ECO:0000313" key="2">
    <source>
        <dbReference type="EMBL" id="KAK4819681.1"/>
    </source>
</evidence>
<dbReference type="Proteomes" id="UP001333110">
    <property type="component" value="Unassembled WGS sequence"/>
</dbReference>
<organism evidence="2 3">
    <name type="scientific">Mycteria americana</name>
    <name type="common">Wood stork</name>
    <dbReference type="NCBI Taxonomy" id="33587"/>
    <lineage>
        <taxon>Eukaryota</taxon>
        <taxon>Metazoa</taxon>
        <taxon>Chordata</taxon>
        <taxon>Craniata</taxon>
        <taxon>Vertebrata</taxon>
        <taxon>Euteleostomi</taxon>
        <taxon>Archelosauria</taxon>
        <taxon>Archosauria</taxon>
        <taxon>Dinosauria</taxon>
        <taxon>Saurischia</taxon>
        <taxon>Theropoda</taxon>
        <taxon>Coelurosauria</taxon>
        <taxon>Aves</taxon>
        <taxon>Neognathae</taxon>
        <taxon>Neoaves</taxon>
        <taxon>Aequornithes</taxon>
        <taxon>Ciconiiformes</taxon>
        <taxon>Ciconiidae</taxon>
        <taxon>Mycteria</taxon>
    </lineage>
</organism>
<dbReference type="EMBL" id="JAUNZN010000006">
    <property type="protein sequence ID" value="KAK4819681.1"/>
    <property type="molecule type" value="Genomic_DNA"/>
</dbReference>
<comment type="caution">
    <text evidence="2">The sequence shown here is derived from an EMBL/GenBank/DDBJ whole genome shotgun (WGS) entry which is preliminary data.</text>
</comment>